<reference evidence="2 3" key="1">
    <citation type="journal article" date="2016" name="Int. J. Syst. Evol. Microbiol.">
        <title>Acidipila dinghuensis sp. nov., an acidobacterium isolated from forest soil.</title>
        <authorList>
            <person name="Jiang Y.W."/>
            <person name="Wang J."/>
            <person name="Chen M.H."/>
            <person name="Lv Y.Y."/>
            <person name="Qiu L.H."/>
        </authorList>
    </citation>
    <scope>NUCLEOTIDE SEQUENCE [LARGE SCALE GENOMIC DNA]</scope>
    <source>
        <strain evidence="2 3">DHOF10</strain>
    </source>
</reference>
<keyword evidence="1" id="KW-0812">Transmembrane</keyword>
<evidence type="ECO:0000313" key="3">
    <source>
        <dbReference type="Proteomes" id="UP000290253"/>
    </source>
</evidence>
<dbReference type="RefSeq" id="WP_129207226.1">
    <property type="nucleotide sequence ID" value="NZ_BMGU01000001.1"/>
</dbReference>
<keyword evidence="1" id="KW-1133">Transmembrane helix</keyword>
<keyword evidence="1" id="KW-0472">Membrane</keyword>
<dbReference type="AlphaFoldDB" id="A0A4Q1SJ50"/>
<organism evidence="2 3">
    <name type="scientific">Silvibacterium dinghuense</name>
    <dbReference type="NCBI Taxonomy" id="1560006"/>
    <lineage>
        <taxon>Bacteria</taxon>
        <taxon>Pseudomonadati</taxon>
        <taxon>Acidobacteriota</taxon>
        <taxon>Terriglobia</taxon>
        <taxon>Terriglobales</taxon>
        <taxon>Acidobacteriaceae</taxon>
        <taxon>Silvibacterium</taxon>
    </lineage>
</organism>
<comment type="caution">
    <text evidence="2">The sequence shown here is derived from an EMBL/GenBank/DDBJ whole genome shotgun (WGS) entry which is preliminary data.</text>
</comment>
<sequence length="245" mass="26907">MNPGLERWTALSGLLLLLASAQFFCCLGGAAPALPASLLLGAGVTWLIFRAFAPVTLWAVPLAITFTDLAAILIAELGLRPSFALWFCPLLAGGTSLATLVLLRRNQAKCTLCHRHLSRQAVVFRCPRCQNEVCDETCWSFEHRRCQLCLEQRVPVLPISDTWWQKVTGPRMMHGRCQLCLAAPETADLRACPRCRRAQCRSCWDFNNGECARCGETLPELPASLTIAMAKVASAYTTGSTPSRI</sequence>
<proteinExistence type="predicted"/>
<feature type="transmembrane region" description="Helical" evidence="1">
    <location>
        <begin position="83"/>
        <end position="103"/>
    </location>
</feature>
<evidence type="ECO:0000256" key="1">
    <source>
        <dbReference type="SAM" id="Phobius"/>
    </source>
</evidence>
<protein>
    <submittedName>
        <fullName evidence="2">Uncharacterized protein</fullName>
    </submittedName>
</protein>
<dbReference type="OrthoDB" id="113348at2"/>
<evidence type="ECO:0000313" key="2">
    <source>
        <dbReference type="EMBL" id="RXS97447.1"/>
    </source>
</evidence>
<dbReference type="EMBL" id="SDMK01000001">
    <property type="protein sequence ID" value="RXS97447.1"/>
    <property type="molecule type" value="Genomic_DNA"/>
</dbReference>
<accession>A0A4Q1SJ50</accession>
<gene>
    <name evidence="2" type="ORF">ESZ00_05995</name>
</gene>
<name>A0A4Q1SJ50_9BACT</name>
<dbReference type="Proteomes" id="UP000290253">
    <property type="component" value="Unassembled WGS sequence"/>
</dbReference>
<keyword evidence="3" id="KW-1185">Reference proteome</keyword>
<feature type="transmembrane region" description="Helical" evidence="1">
    <location>
        <begin position="56"/>
        <end position="77"/>
    </location>
</feature>